<dbReference type="InterPro" id="IPR013099">
    <property type="entry name" value="K_chnl_dom"/>
</dbReference>
<dbReference type="GO" id="GO:0030322">
    <property type="term" value="P:stabilization of membrane potential"/>
    <property type="evidence" value="ECO:0007669"/>
    <property type="project" value="TreeGrafter"/>
</dbReference>
<dbReference type="Gene3D" id="1.10.287.70">
    <property type="match status" value="2"/>
</dbReference>
<feature type="transmembrane region" description="Helical" evidence="10">
    <location>
        <begin position="127"/>
        <end position="147"/>
    </location>
</feature>
<dbReference type="SUPFAM" id="SSF81324">
    <property type="entry name" value="Voltage-gated potassium channels"/>
    <property type="match status" value="2"/>
</dbReference>
<dbReference type="OrthoDB" id="415460at2759"/>
<evidence type="ECO:0000256" key="6">
    <source>
        <dbReference type="ARBA" id="ARBA00022989"/>
    </source>
</evidence>
<feature type="transmembrane region" description="Helical" evidence="10">
    <location>
        <begin position="190"/>
        <end position="211"/>
    </location>
</feature>
<dbReference type="Gene3D" id="1.10.238.10">
    <property type="entry name" value="EF-hand"/>
    <property type="match status" value="1"/>
</dbReference>
<dbReference type="PANTHER" id="PTHR11003:SF291">
    <property type="entry name" value="IP11374P"/>
    <property type="match status" value="1"/>
</dbReference>
<dbReference type="PROSITE" id="PS00018">
    <property type="entry name" value="EF_HAND_1"/>
    <property type="match status" value="2"/>
</dbReference>
<dbReference type="GO" id="GO:0022841">
    <property type="term" value="F:potassium ion leak channel activity"/>
    <property type="evidence" value="ECO:0007669"/>
    <property type="project" value="TreeGrafter"/>
</dbReference>
<evidence type="ECO:0000256" key="8">
    <source>
        <dbReference type="ARBA" id="ARBA00023136"/>
    </source>
</evidence>
<dbReference type="EMBL" id="OOIL02000014">
    <property type="protein sequence ID" value="VFQ59327.1"/>
    <property type="molecule type" value="Genomic_DNA"/>
</dbReference>
<sequence length="366" mass="40497">MENLSDVNEALLKRSLDPSLEYRQNGVFKRRRFCRTRSAPLVDYLRAEVNGSVSNQYSESLDYTLRPSLKKVAAYLSIYLGVGTICFYAIRYQISGKKTNPIVDALYFCMVTMTTVGYGDLVPKSSLAKLLACAFVFSGMALGGLILSNGADYLVEKQEALVVRALHMRKKMGPSDIIKEIDAHKTGYKLVLVLVFLAILFISGTIFLNLVEGLDFIDAFYCVCVTISTLGYGDRSFSTEGGRIFAVLWILTSTISLGLFFLYIAELNTEKRRKALVKRVLNRPLTNVDLEAADIDEDGTVGAAEFVLYKLKEMGKITQEDISLVLEEFQVLDIDQSGTLSLSDITLAQSSATQVALQTSDKKAPP</sequence>
<dbReference type="SUPFAM" id="SSF47473">
    <property type="entry name" value="EF-hand"/>
    <property type="match status" value="1"/>
</dbReference>
<dbReference type="Pfam" id="PF07885">
    <property type="entry name" value="Ion_trans_2"/>
    <property type="match status" value="2"/>
</dbReference>
<dbReference type="AlphaFoldDB" id="A0A484K7M9"/>
<dbReference type="InterPro" id="IPR018247">
    <property type="entry name" value="EF_Hand_1_Ca_BS"/>
</dbReference>
<reference evidence="12 13" key="1">
    <citation type="submission" date="2018-04" db="EMBL/GenBank/DDBJ databases">
        <authorList>
            <person name="Vogel A."/>
        </authorList>
    </citation>
    <scope>NUCLEOTIDE SEQUENCE [LARGE SCALE GENOMIC DNA]</scope>
</reference>
<evidence type="ECO:0000256" key="2">
    <source>
        <dbReference type="ARBA" id="ARBA00010159"/>
    </source>
</evidence>
<comment type="subcellular location">
    <subcellularLocation>
        <location evidence="1">Membrane</location>
        <topology evidence="1">Multi-pass membrane protein</topology>
    </subcellularLocation>
</comment>
<gene>
    <name evidence="12" type="ORF">CCAM_LOCUS1103</name>
</gene>
<feature type="domain" description="Potassium channel" evidence="11">
    <location>
        <begin position="196"/>
        <end position="268"/>
    </location>
</feature>
<keyword evidence="9" id="KW-0407">Ion channel</keyword>
<dbReference type="PANTHER" id="PTHR11003">
    <property type="entry name" value="POTASSIUM CHANNEL, SUBFAMILY K"/>
    <property type="match status" value="1"/>
</dbReference>
<evidence type="ECO:0000256" key="3">
    <source>
        <dbReference type="ARBA" id="ARBA00022448"/>
    </source>
</evidence>
<keyword evidence="8 10" id="KW-0472">Membrane</keyword>
<dbReference type="InterPro" id="IPR003280">
    <property type="entry name" value="2pore_dom_K_chnl"/>
</dbReference>
<feature type="transmembrane region" description="Helical" evidence="10">
    <location>
        <begin position="72"/>
        <end position="90"/>
    </location>
</feature>
<dbReference type="InterPro" id="IPR011992">
    <property type="entry name" value="EF-hand-dom_pair"/>
</dbReference>
<keyword evidence="13" id="KW-1185">Reference proteome</keyword>
<feature type="domain" description="Potassium channel" evidence="11">
    <location>
        <begin position="78"/>
        <end position="155"/>
    </location>
</feature>
<protein>
    <recommendedName>
        <fullName evidence="11">Potassium channel domain-containing protein</fullName>
    </recommendedName>
</protein>
<evidence type="ECO:0000313" key="12">
    <source>
        <dbReference type="EMBL" id="VFQ59327.1"/>
    </source>
</evidence>
<dbReference type="GO" id="GO:0005886">
    <property type="term" value="C:plasma membrane"/>
    <property type="evidence" value="ECO:0007669"/>
    <property type="project" value="TreeGrafter"/>
</dbReference>
<proteinExistence type="inferred from homology"/>
<keyword evidence="6 10" id="KW-1133">Transmembrane helix</keyword>
<evidence type="ECO:0000313" key="13">
    <source>
        <dbReference type="Proteomes" id="UP000595140"/>
    </source>
</evidence>
<comment type="similarity">
    <text evidence="2">Belongs to the two pore domain potassium channel (TC 1.A.1.7) family.</text>
</comment>
<evidence type="ECO:0000256" key="9">
    <source>
        <dbReference type="ARBA" id="ARBA00023303"/>
    </source>
</evidence>
<evidence type="ECO:0000256" key="10">
    <source>
        <dbReference type="SAM" id="Phobius"/>
    </source>
</evidence>
<dbReference type="Proteomes" id="UP000595140">
    <property type="component" value="Unassembled WGS sequence"/>
</dbReference>
<evidence type="ECO:0000256" key="7">
    <source>
        <dbReference type="ARBA" id="ARBA00023065"/>
    </source>
</evidence>
<keyword evidence="4 10" id="KW-0812">Transmembrane</keyword>
<dbReference type="GO" id="GO:0009705">
    <property type="term" value="C:plant-type vacuole membrane"/>
    <property type="evidence" value="ECO:0007669"/>
    <property type="project" value="TreeGrafter"/>
</dbReference>
<evidence type="ECO:0000256" key="5">
    <source>
        <dbReference type="ARBA" id="ARBA00022837"/>
    </source>
</evidence>
<name>A0A484K7M9_9ASTE</name>
<accession>A0A484K7M9</accession>
<keyword evidence="7" id="KW-0406">Ion transport</keyword>
<feature type="transmembrane region" description="Helical" evidence="10">
    <location>
        <begin position="244"/>
        <end position="265"/>
    </location>
</feature>
<keyword evidence="5" id="KW-0106">Calcium</keyword>
<organism evidence="12 13">
    <name type="scientific">Cuscuta campestris</name>
    <dbReference type="NCBI Taxonomy" id="132261"/>
    <lineage>
        <taxon>Eukaryota</taxon>
        <taxon>Viridiplantae</taxon>
        <taxon>Streptophyta</taxon>
        <taxon>Embryophyta</taxon>
        <taxon>Tracheophyta</taxon>
        <taxon>Spermatophyta</taxon>
        <taxon>Magnoliopsida</taxon>
        <taxon>eudicotyledons</taxon>
        <taxon>Gunneridae</taxon>
        <taxon>Pentapetalae</taxon>
        <taxon>asterids</taxon>
        <taxon>lamiids</taxon>
        <taxon>Solanales</taxon>
        <taxon>Convolvulaceae</taxon>
        <taxon>Cuscuteae</taxon>
        <taxon>Cuscuta</taxon>
        <taxon>Cuscuta subgen. Grammica</taxon>
        <taxon>Cuscuta sect. Cleistogrammica</taxon>
    </lineage>
</organism>
<dbReference type="GO" id="GO:0015271">
    <property type="term" value="F:outward rectifier potassium channel activity"/>
    <property type="evidence" value="ECO:0007669"/>
    <property type="project" value="TreeGrafter"/>
</dbReference>
<evidence type="ECO:0000256" key="4">
    <source>
        <dbReference type="ARBA" id="ARBA00022692"/>
    </source>
</evidence>
<evidence type="ECO:0000256" key="1">
    <source>
        <dbReference type="ARBA" id="ARBA00004141"/>
    </source>
</evidence>
<keyword evidence="3" id="KW-0813">Transport</keyword>
<evidence type="ECO:0000259" key="11">
    <source>
        <dbReference type="Pfam" id="PF07885"/>
    </source>
</evidence>
<dbReference type="PRINTS" id="PR01333">
    <property type="entry name" value="2POREKCHANEL"/>
</dbReference>